<name>A0A1E5E084_9VIBR</name>
<dbReference type="Proteomes" id="UP000094070">
    <property type="component" value="Unassembled WGS sequence"/>
</dbReference>
<dbReference type="PROSITE" id="PS00330">
    <property type="entry name" value="HEMOLYSIN_CALCIUM"/>
    <property type="match status" value="1"/>
</dbReference>
<dbReference type="Pfam" id="PF19116">
    <property type="entry name" value="DUF5801"/>
    <property type="match status" value="1"/>
</dbReference>
<accession>A0A1E5E084</accession>
<dbReference type="Pfam" id="PF00353">
    <property type="entry name" value="HemolysinCabind"/>
    <property type="match status" value="1"/>
</dbReference>
<dbReference type="InterPro" id="IPR019960">
    <property type="entry name" value="T1SS_VCA0849"/>
</dbReference>
<evidence type="ECO:0000313" key="4">
    <source>
        <dbReference type="EMBL" id="OEF23300.1"/>
    </source>
</evidence>
<evidence type="ECO:0000256" key="2">
    <source>
        <dbReference type="SAM" id="MobiDB-lite"/>
    </source>
</evidence>
<evidence type="ECO:0000313" key="5">
    <source>
        <dbReference type="Proteomes" id="UP000094070"/>
    </source>
</evidence>
<comment type="caution">
    <text evidence="4">The sequence shown here is derived from an EMBL/GenBank/DDBJ whole genome shotgun (WGS) entry which is preliminary data.</text>
</comment>
<dbReference type="SUPFAM" id="SSF51120">
    <property type="entry name" value="beta-Roll"/>
    <property type="match status" value="1"/>
</dbReference>
<dbReference type="OrthoDB" id="5649378at2"/>
<dbReference type="RefSeq" id="WP_017026270.1">
    <property type="nucleotide sequence ID" value="NZ_AJYK02000095.1"/>
</dbReference>
<dbReference type="InterPro" id="IPR011049">
    <property type="entry name" value="Serralysin-like_metalloprot_C"/>
</dbReference>
<dbReference type="EMBL" id="AJYK02000095">
    <property type="protein sequence ID" value="OEF23300.1"/>
    <property type="molecule type" value="Genomic_DNA"/>
</dbReference>
<dbReference type="STRING" id="1188252.A1QC_12435"/>
<organism evidence="4 5">
    <name type="scientific">Vibrio rumoiensis 1S-45</name>
    <dbReference type="NCBI Taxonomy" id="1188252"/>
    <lineage>
        <taxon>Bacteria</taxon>
        <taxon>Pseudomonadati</taxon>
        <taxon>Pseudomonadota</taxon>
        <taxon>Gammaproteobacteria</taxon>
        <taxon>Vibrionales</taxon>
        <taxon>Vibrionaceae</taxon>
        <taxon>Vibrio</taxon>
    </lineage>
</organism>
<dbReference type="NCBIfam" id="TIGR03661">
    <property type="entry name" value="T1SS_VCA0849"/>
    <property type="match status" value="1"/>
</dbReference>
<keyword evidence="5" id="KW-1185">Reference proteome</keyword>
<dbReference type="InterPro" id="IPR019959">
    <property type="entry name" value="T1SS-143_rpt-cont_dom"/>
</dbReference>
<feature type="compositionally biased region" description="Basic and acidic residues" evidence="2">
    <location>
        <begin position="115"/>
        <end position="129"/>
    </location>
</feature>
<feature type="region of interest" description="Disordered" evidence="2">
    <location>
        <begin position="2392"/>
        <end position="2413"/>
    </location>
</feature>
<keyword evidence="1" id="KW-0106">Calcium</keyword>
<evidence type="ECO:0000256" key="1">
    <source>
        <dbReference type="ARBA" id="ARBA00022837"/>
    </source>
</evidence>
<proteinExistence type="predicted"/>
<gene>
    <name evidence="4" type="ORF">A1QC_12435</name>
</gene>
<dbReference type="eggNOG" id="COG2931">
    <property type="taxonomic scope" value="Bacteria"/>
</dbReference>
<dbReference type="InterPro" id="IPR001343">
    <property type="entry name" value="Hemolysn_Ca-bd"/>
</dbReference>
<sequence length="4532" mass="480167">MDNVNSNQASIVVERGEVFVGDSAQELRPIAGESTFSSPDLIWANPNARYVITTQSGSQTVEMDCATCVTVTDASQRPIIIPLDPTVIIDPNDLSNSQFTASDIATIKAHIVAEDNTRMEQDGRDDEQSTNKNTVEEELLPTLEQTASTGYVAVEYDNAEILAGAGHDTYGYFDEEQEEDNTVPILNALGGGRGSVTLVEGDREPKDLGEVSYPITTDVSVFVRAGTLPLNSDTFTFSFLDALLAELSQEITSSGQALTFVFDAETNSIVGSLDGEDYLVISIEATSSPNGRDVDIMVSVTLNNSLDHYEAGDTAGKVSNQNDNLVISVDIQGEDSSGNELNEAIAVDVTIADGVVQTFGDDTGIVINESENINEVMNGKIAIDIGSDDIFSIEFLPEQFTHLHDSEFTGALAYEDGKPVDYIVDGSTLTVFNVEGEIAVIIEIFNDGSYSAQLLQPIREVSDSDDGRYFFHIIATDQDGDTTIGQIQIDVLDGDNARGREEQTVEMTEPDYDPSGYPLTIPSPVMVIEPGVERLVPETIQFAPVTINALITELNSDITAQGGETLTFSVTADGVLIGSLNGETVISFTLTATQNIDNPFAVDVIMTVEQFQPLDHSKTPNTAGFVHVEDGKISINIPIQLQDVDGDSLNWPAHFDVIINDGALPALSAGDLAELQDNLDSDTNNVTASGSITLDVGSDNVDYFDFNISQPSLEGLMTNGLHTVYEVNGNQVIVYVDGAKETPILTITMNIDGTFDVVQTAALEQEGTDDTIHLALDVVAYDKDGDVSNSIQATIDIKDGVNPTFSADSGTILNENGVSAGSTIIDDGSSEVPLTVGSDSIETLLFKPSAEQTAFNGITSNGLSTTVDVKENVLTLTDSEGNLILTITIAKDGTYTVKLTGPLDQDTSVGADGTGSLTFDAYVQATDFDNDTADGTIVITVLDGADSNGTVTSGSTDLVFLEPDLDPAGDNSQSTTFTIEAGDDRLSPGTITFSPEDSSYLAELIADLNQVITTENGAGDIVFSVDPAMGSLITGTLNGVVVVTLEVSATNVGNDAEITLTWTQNIPLDHISATGDNSRVIVNGDNIVINAPIQIQDSDGDYLTNAVDTTVTIQDNAAPSIVEKTPVSYTETDVGGSGSGEISIDLGSDNIKKFEFQLSDTTLLDSLASNGQGTNFDIQGNVLIVYLGDTQDTAILTITLNPDGTYDVVQTAPLEQLESADDSIQLSLDVVAIDKDGDPSDSTPINITIIDGSDPIFEDDESALIFNESDAVEAGDGGISDSGQVIITTGSDAIESVVFQEAQSTFANLTSNGQQTRFELSEDKTTLTLFDSDDKPLIIIELTDNYGNYTVTVLGPIDQGDSNSTTFDLGITANDFDEDSVNGLLSFTVTDGKNGISTNGSVTIDEGNLTPDTLENPYPLTSQPQPIRIFSGVEKLDINTVEIAQVDIDSLIVELEAELTSGGEALTFEYNLATLTLTGSLADGSEAITIKFSAEEIADSHDVYLNVSITQTLPLDHQTLPTNTDGTTDSELGLVTQTDSEIHIQFPVQIKDTDGDYLTDADGLPTPVNVDVAIIDGADPTFDFVVGGDNTVSTVIDEQKEGSSVITNNLVLNTGSDAIDVVTFALTEAQEMSLDAITSNGQETSFYISDDGALIVYIPSTFGGEDVTVLEIAFNNTDKDGSYTVQQFEPIDQPETEDSITLDFDVVAIDMDGDTASTTIDITINDGTNPSSENIQPSFEVTEGDLDVNGLNNVFITPATLIGNFIIPATNDDLDPMSLVLNDYEALKSDFVALGFTSNDSVVILSDNITHNPNNGRITITAVNEDGETVFTVSFTPTLQTDGSVTVKVIINQYMSLDHPDGANDADDSTHLDELGFTVPIQISDTDGDRLVNANGDETPVNVDIVFNDGTDPSFGTDSGITITEVDGDSTDTIHSGKITINIGSDSISDIRFELTDDQRVALEAITSNGDDTEVDYTDGVITVFIGDVSNPIFVISLDDLNGNYSIQQYASIDQPDSNELNLLLNVVATDYDGDMSVPAEINITIKDGTNPVINPDTSGLVFNDNDAISSDTGTTNSGQITIDVGADEIDTIVFQTDQPALIGLTSNGNETSFVVEEHLITVYDNSDPKETLMTIELDDNGAYTVTILGPIDQGNSESTIFDIGITATDFDNDTADGSIIFTINDGDNATGAINNGAITTITITEGDLNPDGMTGDGNAYPIDGTTGNITIAAGVERLDPSKVQISPDDLTNFMAELESDLTSGGQAITFNTTLSSEGGVYTYTITGQVNGQDALIITITATQNTNGQDADISVNITQYLPLDHDQTASSNNTSGFVRVDDSEIHILLPVQIEDTDGDLLDEAISIDLTINDGLPPAFVVDSPAAVDESAIDNTGQDHYGSNSDSDTETTSGQITINLGSDEIDSFKVDVDEFTTLNPSLTSGGKVVTLIENEDGTFSGIVAGEAVPIFTLSFTPDGKYTFILLQAIDHNSETPDTGLGLELGINLPIYAVDKDGDKVPSQSVGDDYTNSTIVVTVKDDTPSIDGKTYEVDEGKTITGNLSPTGEGADGLQSLSLQFDAHDGEGNIYHDGPFEDKEVWANGIKLGEMSVDEHGNVTFKAEDNLSHVDYTITLEIPTRVVDKDGDASDGTVTLVLDDTDPIFVIPESFDGVEEDGQNLDDFDNLGTNDSPDPLHSTEGIAIDFSIDLGDVDRDEALVDGTLKITVPEGTQGLFWYNGQPLAIGIDNKVTIPSGAISTVAGSSTIVISGVTFVPTKDFSTDGITFDVEADIFSTGDNPDGVDGGSQHITGEIIIKVDGVADIPVWNSNNKTEYEGTEDSAIAIDGLVADLIDKDDSEVLYYLIKMEDGSEGTISGTGLSTITIEGVEWQRISANNISSLAVTPSKDFSGEIYLNVIAQSEEQTPFADGKENALSEPKLVTVLVKPDADPATLIVSRVDTNEDTAFTLDGIITLTKSDDNTDASEALFVRISGLPEGALLLLDGELVTMINGAYEIAYEELSRLQYKPAPESSGEFTITIEGIVRDSITFDSTNDGEISEYITESKVVNISVKGIADSPEFDTEGSDWSVIEEDGIQQGVEITIDEDSFAIFDFSVISGELENALAGDQSETVSLVISGIPEGVVVRSSDGKTIDLTYVGKGADGQPIFEIGIDSLDHIEIIPPENSTEDIVLTANVVVTEADGDTAEFERDILIHIAPVIDATDYTKVTKGEEDTPVTLNWMPTLSDNQEYITSLTIRLEEGADTTGYSIFFVPATGDPIELSFDEAGELNLDSYLDELVNQGAELQIQGPVNSDNDFKLYTDVGVKQDDADVEEPSVTSTIYGTLDIDVQAKVEAEGDPYTSSEGAGEIVVSTGVDEDGDGIIDKVDNITCDTDGVIDFSVDTGIGQFMWAENDFTSSEEIIEFILDFRGINLPEGQGFVVEGALNNGDGSWTVKAGALDNVKIHAPAGYTDTVSIKVIAKVQDQGDNNEGDISAETIVRGTIELDFSNNQKTETELAAEIEAIDTVVTGTEDQGINLGSQLILNNSISLSTDDVDGDFESEIPNDVLTVVITASQGSIPTGLMFSGGVMDFETDQYIYEATINADGTVNLSGLHLIPPADYAGDFSFEIKYVTTDTISGDVKEATQIVTVQIDPVVDIGDDATNRPELIIDVITSSGLDADKQPIDISDGTTDVTYDNVAYEDATIHLDFSNITYGDTVNTVEGGQEVIDSLTIRVSPEQGYFLDDNDNLVSVLVLGPNDLTDVQFIPNEDFSGNVEVTISAVITDTATFDIVGGTAIDTGETVETTVSFEVVAVNDKVEIQTVGGNLTGYEDTAISLAGGSVTLQDIDGSEQIVSVVLQNIPEGFTLIGATNNGGGEWSVNVPSGQTTFDLSSVSLVPPKNFSGTLTVDVVIYTKEDLLDEVVGFTSQITVEVLAVADDIDTNIVTSVEGTESDEDSITLTLGIATVDNKSSAEYNREVKEYGAHVNENGPESIQITISNVPASSSFLAINGVEWTFEEQGDGTFTWTITVEQNTLDSIQFIPGDANNTNWDGDLQVDIRTVDNGTVATDDLAVEEIIHVEISAVNDAPVNTVPTETINATEGVVVVVDGISITDVDVVDTDSGKMTVTLLTDSGTLAVPSDYIGSVLIDNSTDGKLILTGDIDDINDLLSGGIEYTASYDVVADGLTDATATITVTASDNGNTGSGGAKTDESTITVNVSAGTPLASESMRMASPPLTARQFVPTASVTAAQLALIPLLALLNDKVNASDLLQVELHNVGLANIVNSNRQSLGTVLSDGSVVILPEDLTNAYITDLPEGEHRLNVTVTKQVDDVVMTSDVLVDVQVEANGQVIVEATGANYSQTSILIDGEESSTIVGTDGDDILIGGAGSDILIGGAGDDELWGGDYQGTGDGESDTFVWHAEDIGTTGSPTTDIIKDFELDIDQIDIRDLFADGDTEGVQMDDMLANITAVEDDGKINLTVNSGTDGEQVIVLDNISTGSLGLDSGASSNDIVNQLFTQHNAFTVDS</sequence>
<dbReference type="InterPro" id="IPR043824">
    <property type="entry name" value="DUF5801"/>
</dbReference>
<protein>
    <recommendedName>
        <fullName evidence="3">DUF5801 domain-containing protein</fullName>
    </recommendedName>
</protein>
<dbReference type="InterPro" id="IPR018511">
    <property type="entry name" value="Hemolysin-typ_Ca-bd_CS"/>
</dbReference>
<dbReference type="NCBIfam" id="TIGR03660">
    <property type="entry name" value="T1SS_rpt_143"/>
    <property type="match status" value="1"/>
</dbReference>
<dbReference type="GO" id="GO:0005509">
    <property type="term" value="F:calcium ion binding"/>
    <property type="evidence" value="ECO:0007669"/>
    <property type="project" value="InterPro"/>
</dbReference>
<evidence type="ECO:0000259" key="3">
    <source>
        <dbReference type="Pfam" id="PF19116"/>
    </source>
</evidence>
<feature type="region of interest" description="Disordered" evidence="2">
    <location>
        <begin position="115"/>
        <end position="135"/>
    </location>
</feature>
<reference evidence="4 5" key="1">
    <citation type="journal article" date="2012" name="Science">
        <title>Ecological populations of bacteria act as socially cohesive units of antibiotic production and resistance.</title>
        <authorList>
            <person name="Cordero O.X."/>
            <person name="Wildschutte H."/>
            <person name="Kirkup B."/>
            <person name="Proehl S."/>
            <person name="Ngo L."/>
            <person name="Hussain F."/>
            <person name="Le Roux F."/>
            <person name="Mincer T."/>
            <person name="Polz M.F."/>
        </authorList>
    </citation>
    <scope>NUCLEOTIDE SEQUENCE [LARGE SCALE GENOMIC DNA]</scope>
    <source>
        <strain evidence="4 5">1S-45</strain>
    </source>
</reference>
<feature type="domain" description="DUF5801" evidence="3">
    <location>
        <begin position="2386"/>
        <end position="2519"/>
    </location>
</feature>